<evidence type="ECO:0000313" key="3">
    <source>
        <dbReference type="Proteomes" id="UP000215127"/>
    </source>
</evidence>
<accession>A0A1X7SAE9</accession>
<name>A0A1X7SAE9_ZYMT9</name>
<dbReference type="Proteomes" id="UP000215127">
    <property type="component" value="Chromosome 19"/>
</dbReference>
<feature type="region of interest" description="Disordered" evidence="1">
    <location>
        <begin position="102"/>
        <end position="124"/>
    </location>
</feature>
<reference evidence="2 3" key="1">
    <citation type="submission" date="2016-06" db="EMBL/GenBank/DDBJ databases">
        <authorList>
            <person name="Kjaerup R.B."/>
            <person name="Dalgaard T.S."/>
            <person name="Juul-Madsen H.R."/>
        </authorList>
    </citation>
    <scope>NUCLEOTIDE SEQUENCE [LARGE SCALE GENOMIC DNA]</scope>
</reference>
<dbReference type="AlphaFoldDB" id="A0A1X7SAE9"/>
<feature type="compositionally biased region" description="Basic and acidic residues" evidence="1">
    <location>
        <begin position="103"/>
        <end position="112"/>
    </location>
</feature>
<gene>
    <name evidence="2" type="ORF">ZT3D7_G11676</name>
</gene>
<proteinExistence type="predicted"/>
<organism evidence="2 3">
    <name type="scientific">Zymoseptoria tritici (strain ST99CH_3D7)</name>
    <dbReference type="NCBI Taxonomy" id="1276538"/>
    <lineage>
        <taxon>Eukaryota</taxon>
        <taxon>Fungi</taxon>
        <taxon>Dikarya</taxon>
        <taxon>Ascomycota</taxon>
        <taxon>Pezizomycotina</taxon>
        <taxon>Dothideomycetes</taxon>
        <taxon>Dothideomycetidae</taxon>
        <taxon>Mycosphaerellales</taxon>
        <taxon>Mycosphaerellaceae</taxon>
        <taxon>Zymoseptoria</taxon>
    </lineage>
</organism>
<dbReference type="EMBL" id="LT853707">
    <property type="protein sequence ID" value="SMQ56521.1"/>
    <property type="molecule type" value="Genomic_DNA"/>
</dbReference>
<protein>
    <submittedName>
        <fullName evidence="2">Uncharacterized protein</fullName>
    </submittedName>
</protein>
<keyword evidence="3" id="KW-1185">Reference proteome</keyword>
<evidence type="ECO:0000313" key="2">
    <source>
        <dbReference type="EMBL" id="SMQ56521.1"/>
    </source>
</evidence>
<evidence type="ECO:0000256" key="1">
    <source>
        <dbReference type="SAM" id="MobiDB-lite"/>
    </source>
</evidence>
<sequence>MPPAFVTTNLAMDRLLSRKSNGTPVVKFALKLRDHEVAILAAYGKKTEEEVLEMAFEMAFEMAYRVRMIFMENRVGKKGVNTGSKEKEVKALAEEVAQQYQDKLAKKGVSREEGEEEDREVKKD</sequence>